<comment type="caution">
    <text evidence="1">The sequence shown here is derived from an EMBL/GenBank/DDBJ whole genome shotgun (WGS) entry which is preliminary data.</text>
</comment>
<evidence type="ECO:0000313" key="1">
    <source>
        <dbReference type="EMBL" id="GFT59358.1"/>
    </source>
</evidence>
<dbReference type="EMBL" id="BMAW01067356">
    <property type="protein sequence ID" value="GFT59358.1"/>
    <property type="molecule type" value="Genomic_DNA"/>
</dbReference>
<sequence>MLRMHDLITEEVMPFFENLSSDFNDTPVESSSDKERSTDDLLIASSSGFQNIENVDSLSYKDLEDQSVSRVWKKGNTTKATPILSLNSGFIESLFYCSSTPTS</sequence>
<organism evidence="1 2">
    <name type="scientific">Nephila pilipes</name>
    <name type="common">Giant wood spider</name>
    <name type="synonym">Nephila maculata</name>
    <dbReference type="NCBI Taxonomy" id="299642"/>
    <lineage>
        <taxon>Eukaryota</taxon>
        <taxon>Metazoa</taxon>
        <taxon>Ecdysozoa</taxon>
        <taxon>Arthropoda</taxon>
        <taxon>Chelicerata</taxon>
        <taxon>Arachnida</taxon>
        <taxon>Araneae</taxon>
        <taxon>Araneomorphae</taxon>
        <taxon>Entelegynae</taxon>
        <taxon>Araneoidea</taxon>
        <taxon>Nephilidae</taxon>
        <taxon>Nephila</taxon>
    </lineage>
</organism>
<gene>
    <name evidence="1" type="ORF">NPIL_132341</name>
</gene>
<proteinExistence type="predicted"/>
<keyword evidence="2" id="KW-1185">Reference proteome</keyword>
<dbReference type="AlphaFoldDB" id="A0A8X6TZC1"/>
<reference evidence="1" key="1">
    <citation type="submission" date="2020-08" db="EMBL/GenBank/DDBJ databases">
        <title>Multicomponent nature underlies the extraordinary mechanical properties of spider dragline silk.</title>
        <authorList>
            <person name="Kono N."/>
            <person name="Nakamura H."/>
            <person name="Mori M."/>
            <person name="Yoshida Y."/>
            <person name="Ohtoshi R."/>
            <person name="Malay A.D."/>
            <person name="Moran D.A.P."/>
            <person name="Tomita M."/>
            <person name="Numata K."/>
            <person name="Arakawa K."/>
        </authorList>
    </citation>
    <scope>NUCLEOTIDE SEQUENCE</scope>
</reference>
<accession>A0A8X6TZC1</accession>
<evidence type="ECO:0000313" key="2">
    <source>
        <dbReference type="Proteomes" id="UP000887013"/>
    </source>
</evidence>
<protein>
    <submittedName>
        <fullName evidence="1">Uncharacterized protein</fullName>
    </submittedName>
</protein>
<dbReference type="Proteomes" id="UP000887013">
    <property type="component" value="Unassembled WGS sequence"/>
</dbReference>
<name>A0A8X6TZC1_NEPPI</name>